<protein>
    <submittedName>
        <fullName evidence="2">Uncharacterized protein</fullName>
    </submittedName>
</protein>
<evidence type="ECO:0000313" key="5">
    <source>
        <dbReference type="Proteomes" id="UP000663829"/>
    </source>
</evidence>
<name>A0A815A212_9BILA</name>
<dbReference type="Proteomes" id="UP000682733">
    <property type="component" value="Unassembled WGS sequence"/>
</dbReference>
<evidence type="ECO:0000313" key="3">
    <source>
        <dbReference type="EMBL" id="CAF3714772.1"/>
    </source>
</evidence>
<organism evidence="2 5">
    <name type="scientific">Didymodactylos carnosus</name>
    <dbReference type="NCBI Taxonomy" id="1234261"/>
    <lineage>
        <taxon>Eukaryota</taxon>
        <taxon>Metazoa</taxon>
        <taxon>Spiralia</taxon>
        <taxon>Gnathifera</taxon>
        <taxon>Rotifera</taxon>
        <taxon>Eurotatoria</taxon>
        <taxon>Bdelloidea</taxon>
        <taxon>Philodinida</taxon>
        <taxon>Philodinidae</taxon>
        <taxon>Didymodactylos</taxon>
    </lineage>
</organism>
<keyword evidence="5" id="KW-1185">Reference proteome</keyword>
<dbReference type="Proteomes" id="UP000663829">
    <property type="component" value="Unassembled WGS sequence"/>
</dbReference>
<evidence type="ECO:0000313" key="2">
    <source>
        <dbReference type="EMBL" id="CAF1251333.1"/>
    </source>
</evidence>
<dbReference type="Proteomes" id="UP000677228">
    <property type="component" value="Unassembled WGS sequence"/>
</dbReference>
<comment type="caution">
    <text evidence="2">The sequence shown here is derived from an EMBL/GenBank/DDBJ whole genome shotgun (WGS) entry which is preliminary data.</text>
</comment>
<reference evidence="2" key="1">
    <citation type="submission" date="2021-02" db="EMBL/GenBank/DDBJ databases">
        <authorList>
            <person name="Nowell W R."/>
        </authorList>
    </citation>
    <scope>NUCLEOTIDE SEQUENCE</scope>
</reference>
<sequence length="284" mass="32563">MKAQSSVEKLFTSKAIRNDEQMPVLLITKQRCIKAWKIYQHLFEQSVQLFSFDPISVGNIVNQNEKLREQPTSKILQLPVNIFARTTLQVTDKEKQIKSLFKHAGKHLINEYIEQLVTDGLLKEGKFLVDGRGKSMISWMKLKLPDPITKPEEHKKFREKLEKYGISSDAYETLYSLYQIPTNTSLSLELQQFLELNPEYRDDWEKYVGENQDFLLDKQQSNSKQITTTVAAAISKKSTSSLFADVMKLLDTTTTTNENSVSGLSDLAQSSGIQHDLFPNYLCK</sequence>
<dbReference type="AlphaFoldDB" id="A0A815A212"/>
<dbReference type="EMBL" id="CAJOBA010004499">
    <property type="protein sequence ID" value="CAF3714772.1"/>
    <property type="molecule type" value="Genomic_DNA"/>
</dbReference>
<proteinExistence type="predicted"/>
<accession>A0A815A212</accession>
<evidence type="ECO:0000313" key="1">
    <source>
        <dbReference type="EMBL" id="CAF0939470.1"/>
    </source>
</evidence>
<dbReference type="EMBL" id="CAJNOQ010010419">
    <property type="protein sequence ID" value="CAF1251333.1"/>
    <property type="molecule type" value="Genomic_DNA"/>
</dbReference>
<dbReference type="Proteomes" id="UP000681722">
    <property type="component" value="Unassembled WGS sequence"/>
</dbReference>
<evidence type="ECO:0000313" key="4">
    <source>
        <dbReference type="EMBL" id="CAF4020922.1"/>
    </source>
</evidence>
<dbReference type="EMBL" id="CAJOBC010014675">
    <property type="protein sequence ID" value="CAF4020922.1"/>
    <property type="molecule type" value="Genomic_DNA"/>
</dbReference>
<gene>
    <name evidence="2" type="ORF">GPM918_LOCUS26149</name>
    <name evidence="1" type="ORF">OVA965_LOCUS11560</name>
    <name evidence="4" type="ORF">SRO942_LOCUS26247</name>
    <name evidence="3" type="ORF">TMI583_LOCUS11561</name>
</gene>
<dbReference type="EMBL" id="CAJNOK010004495">
    <property type="protein sequence ID" value="CAF0939470.1"/>
    <property type="molecule type" value="Genomic_DNA"/>
</dbReference>